<feature type="region of interest" description="Disordered" evidence="6">
    <location>
        <begin position="463"/>
        <end position="490"/>
    </location>
</feature>
<evidence type="ECO:0000259" key="8">
    <source>
        <dbReference type="Pfam" id="PF17681"/>
    </source>
</evidence>
<keyword evidence="5" id="KW-0206">Cytoskeleton</keyword>
<feature type="compositionally biased region" description="Low complexity" evidence="6">
    <location>
        <begin position="49"/>
        <end position="59"/>
    </location>
</feature>
<feature type="compositionally biased region" description="Acidic residues" evidence="6">
    <location>
        <begin position="323"/>
        <end position="338"/>
    </location>
</feature>
<dbReference type="InterPro" id="IPR040457">
    <property type="entry name" value="GCP_C"/>
</dbReference>
<sequence>MPNTQWMNTSIFFTSNPDSNTFTNQQQIQPLPLPPTPTPPPPPPPPQPQSLQQIQLPQQIKQHQDKTLLPPQNTPKSIQPYPPSSSSSNIHNETTTAAATMIKKPVMLKPIVTGENVSKDNIEDGYIQFVLTHDPNYISDGIESLMYAKRKFSSVPKTGDLTYTTWDIYSLVLKLHNRDIKNWSQLVGQLGLADMAGRPQFAQRVKRWMHRYKIDCYFDYLLGNKYYFNAPNEKYSGCLMMGNYKKRRPNIEPESQSEEEEFVSDEHRLPILLAGSRKRMRDHSQNSLQLYEKKPREDSTDPEDIFENQVDYGGGDGGGGGGGEEEEEDEEELQESDIELNLHTHQHQQHEEDDIDDDEEEEEDELASTSSSPGSPVIINRVLNPVSPKICLPTPPSCSNCSQYENTILSMKLETNRLKAYIATLENTVDQHNSVTARMNKLVRLKDRTERWRKQLIEDLARGPSLISDDDEEDEEEEEETTDEESSWLPEIKDVQWQQHQLESLSDQPFNILDCIPQQQQQQHHDPIPVAESVTTASTHEEDMDYEQDDLWTSHTFATTVNTLSWDTRSSHFPSLPQTQLAHRGIGTPFITEAPTRLFDPIIRSQTIAVEESQLVKSLIQAMVGLPSIYFQWRNNRFDMYPVRVLGLGDRTVQPLLTDILRFATKLKRMERVAQTCHLYPQQYGLTGLAFASCLSQWHMNVQHAIVSVFENQHATLLKVSHYVHDLSFITDRLYQLCCIEPEEQMPRKQLEAIERDGFYLPFGAEILNLLHTEIKQYDLAQSGNHALYRDICLSMLCYTSVPYTSILSKWLGLDSSGVLDDPYQEFFIIMHDQIDDLLKRFQIRNEAKLPYFISNTLAVYIFRSGQSLQLLKKTRPDHPLFNLQEVIPLNCLFKNSENEEYMEKLLYQCETIKAYNSGSPVIAQEMAATVVQVRPEVDAEIADSVPRLTFLSEINLKGDFMNTLQQLIQHQQEPTQFIPTLDTIVHASYLKPLAIWCPLLNESLMSFFIHQFKLESHLSLLFDYFLFGNSTFVTGLKETFFKSRINLEHDTGWPPKYSHLSAAFKHLLLEEEQDLISFSVRNSTRTSPWLNPNGVSALDFLQLNYNASYPLNIVITPKIIEKYNRIFTFALQVLRTSTITKRMYAPLKNAQWHRTNTRDTICLYRFQLDQFMNAVQGYVHDTAIQTSWFRFMQHVKEMPLTDDYTVIMEPYTFKEYHQHVLDCILYKCFSKKSQWSVLEVLQAVMQDIIMFAAILDDYKMTDINGEEKLLMRCRRIFEQFQKHTKVFVRVLHVMEDKGSGRLSNILNSTTSTVFKDLYAQHEAKLSVDVFVKDLLVRLCLNGFLE</sequence>
<keyword evidence="3" id="KW-0963">Cytoplasm</keyword>
<dbReference type="InterPro" id="IPR007259">
    <property type="entry name" value="GCP"/>
</dbReference>
<dbReference type="Pfam" id="PF04130">
    <property type="entry name" value="GCP_C_terminal"/>
    <property type="match status" value="1"/>
</dbReference>
<reference evidence="9 10" key="1">
    <citation type="submission" date="2024-04" db="EMBL/GenBank/DDBJ databases">
        <title>genome sequences of Mucor flavus KT1a and Helicostylum pulchrum KT1b strains isolated from the surface of a dry-aged beef.</title>
        <authorList>
            <person name="Toyotome T."/>
            <person name="Hosono M."/>
            <person name="Torimaru M."/>
            <person name="Fukuda K."/>
            <person name="Mikami N."/>
        </authorList>
    </citation>
    <scope>NUCLEOTIDE SEQUENCE [LARGE SCALE GENOMIC DNA]</scope>
    <source>
        <strain evidence="9 10">KT1a</strain>
    </source>
</reference>
<evidence type="ECO:0000256" key="1">
    <source>
        <dbReference type="ARBA" id="ARBA00004245"/>
    </source>
</evidence>
<evidence type="ECO:0000313" key="10">
    <source>
        <dbReference type="Proteomes" id="UP001473302"/>
    </source>
</evidence>
<dbReference type="Proteomes" id="UP001473302">
    <property type="component" value="Unassembled WGS sequence"/>
</dbReference>
<protein>
    <submittedName>
        <fullName evidence="9">Uncharacterized protein</fullName>
    </submittedName>
</protein>
<feature type="compositionally biased region" description="Pro residues" evidence="6">
    <location>
        <begin position="31"/>
        <end position="48"/>
    </location>
</feature>
<gene>
    <name evidence="9" type="ORF">MFLAVUS_006379</name>
</gene>
<evidence type="ECO:0000259" key="7">
    <source>
        <dbReference type="Pfam" id="PF04130"/>
    </source>
</evidence>
<keyword evidence="10" id="KW-1185">Reference proteome</keyword>
<dbReference type="EMBL" id="BAABUK010000014">
    <property type="protein sequence ID" value="GAA5812918.1"/>
    <property type="molecule type" value="Genomic_DNA"/>
</dbReference>
<comment type="caution">
    <text evidence="9">The sequence shown here is derived from an EMBL/GenBank/DDBJ whole genome shotgun (WGS) entry which is preliminary data.</text>
</comment>
<feature type="region of interest" description="Disordered" evidence="6">
    <location>
        <begin position="1"/>
        <end position="91"/>
    </location>
</feature>
<name>A0ABP9Z1C9_9FUNG</name>
<evidence type="ECO:0000256" key="2">
    <source>
        <dbReference type="ARBA" id="ARBA00010337"/>
    </source>
</evidence>
<evidence type="ECO:0000256" key="4">
    <source>
        <dbReference type="ARBA" id="ARBA00022701"/>
    </source>
</evidence>
<evidence type="ECO:0000256" key="3">
    <source>
        <dbReference type="ARBA" id="ARBA00022490"/>
    </source>
</evidence>
<feature type="region of interest" description="Disordered" evidence="6">
    <location>
        <begin position="274"/>
        <end position="378"/>
    </location>
</feature>
<dbReference type="InterPro" id="IPR041470">
    <property type="entry name" value="GCP_N"/>
</dbReference>
<evidence type="ECO:0000313" key="9">
    <source>
        <dbReference type="EMBL" id="GAA5812918.1"/>
    </source>
</evidence>
<dbReference type="InterPro" id="IPR018562">
    <property type="entry name" value="ARS-binding_2"/>
</dbReference>
<evidence type="ECO:0000256" key="6">
    <source>
        <dbReference type="SAM" id="MobiDB-lite"/>
    </source>
</evidence>
<comment type="similarity">
    <text evidence="2">Belongs to the TUBGCP family.</text>
</comment>
<feature type="compositionally biased region" description="Polar residues" evidence="6">
    <location>
        <begin position="1"/>
        <end position="24"/>
    </location>
</feature>
<feature type="compositionally biased region" description="Gly residues" evidence="6">
    <location>
        <begin position="312"/>
        <end position="322"/>
    </location>
</feature>
<evidence type="ECO:0000256" key="5">
    <source>
        <dbReference type="ARBA" id="ARBA00023212"/>
    </source>
</evidence>
<organism evidence="9 10">
    <name type="scientific">Mucor flavus</name>
    <dbReference type="NCBI Taxonomy" id="439312"/>
    <lineage>
        <taxon>Eukaryota</taxon>
        <taxon>Fungi</taxon>
        <taxon>Fungi incertae sedis</taxon>
        <taxon>Mucoromycota</taxon>
        <taxon>Mucoromycotina</taxon>
        <taxon>Mucoromycetes</taxon>
        <taxon>Mucorales</taxon>
        <taxon>Mucorineae</taxon>
        <taxon>Mucoraceae</taxon>
        <taxon>Mucor</taxon>
    </lineage>
</organism>
<feature type="domain" description="Gamma tubulin complex component C-terminal" evidence="7">
    <location>
        <begin position="1015"/>
        <end position="1344"/>
    </location>
</feature>
<dbReference type="Gene3D" id="1.20.120.1900">
    <property type="entry name" value="Gamma-tubulin complex, C-terminal domain"/>
    <property type="match status" value="1"/>
</dbReference>
<feature type="compositionally biased region" description="Acidic residues" evidence="6">
    <location>
        <begin position="468"/>
        <end position="486"/>
    </location>
</feature>
<dbReference type="PANTHER" id="PTHR19302:SF70">
    <property type="entry name" value="GAMMA-TUBULIN COMPLEX COMPONENT 6"/>
    <property type="match status" value="1"/>
</dbReference>
<proteinExistence type="inferred from homology"/>
<feature type="compositionally biased region" description="Low complexity" evidence="6">
    <location>
        <begin position="75"/>
        <end position="88"/>
    </location>
</feature>
<dbReference type="PANTHER" id="PTHR19302">
    <property type="entry name" value="GAMMA TUBULIN COMPLEX PROTEIN"/>
    <property type="match status" value="1"/>
</dbReference>
<feature type="compositionally biased region" description="Acidic residues" evidence="6">
    <location>
        <begin position="351"/>
        <end position="366"/>
    </location>
</feature>
<feature type="domain" description="Gamma tubulin complex component protein N-terminal" evidence="8">
    <location>
        <begin position="616"/>
        <end position="892"/>
    </location>
</feature>
<accession>A0ABP9Z1C9</accession>
<dbReference type="Pfam" id="PF17681">
    <property type="entry name" value="GCP_N_terminal"/>
    <property type="match status" value="1"/>
</dbReference>
<dbReference type="Pfam" id="PF09441">
    <property type="entry name" value="Abp2"/>
    <property type="match status" value="1"/>
</dbReference>
<comment type="subcellular location">
    <subcellularLocation>
        <location evidence="1">Cytoplasm</location>
        <location evidence="1">Cytoskeleton</location>
    </subcellularLocation>
</comment>
<dbReference type="InterPro" id="IPR042241">
    <property type="entry name" value="GCP_C_sf"/>
</dbReference>
<keyword evidence="4" id="KW-0493">Microtubule</keyword>